<geneLocation type="plasmid" evidence="2 4">
    <name>pAA03</name>
</geneLocation>
<dbReference type="EMBL" id="JACICB010000023">
    <property type="protein sequence ID" value="MBB3708844.1"/>
    <property type="molecule type" value="Genomic_DNA"/>
</dbReference>
<gene>
    <name evidence="2" type="ORF">AA2016_6472</name>
    <name evidence="3" type="ORF">FHS67_005186</name>
</gene>
<sequence>MGGRNGRRENGRATLFDALTPEVLAKLNGLRAELVQKAQRTIERRLYGSTASRAQNPLPQRKSILHDPNVRIARLKQDASRPPRPIPPAPVEKPRRTGYSLVKPTVTITSTKPAARTSVRPPKVRPATTVSEAPSTFRYWNLPVEAPVREAPPTLIEPADAAQFETILSCGGTEDSTDGIELFATIGLDFGTSSTKIIVRFPYEPGEPTIAIPAPRHCLSDGDSYLWKTVLWLRDDGQFTACPVPGAQLLHSLKQGIVLGEATLPCIGKEYRGLKVTRADAATAYLAFVIRYVRGWLKLNRPAIFTGRTASWFVNLGLPAEKADNGQLSSAYRRVAAAALLAADYDGPIDIEVTNIFLEDRAVLGAARSMEEAAIFGVAVIAETVAEAAGFAKSNQSAPDLYLMVDVGAMTLDICAFRLHRWKDGDDQYALLNGLVRPLGVEAMHWFLGQGESEPAFRKQCERSLKEVVWTTKTDKDPHAHCWQTGNDLPVFLVGGGAQSRPHVEVAQSLSPWLRQHTEGEGIRFLSLPQPRGIDCPDPRFDFGRMAVAWGLSYPEDQIGTILPLSANQDVPGFSESSWSDAFVSKDLV</sequence>
<accession>A0AAC8YVR6</accession>
<keyword evidence="5" id="KW-1185">Reference proteome</keyword>
<feature type="compositionally biased region" description="Pro residues" evidence="1">
    <location>
        <begin position="82"/>
        <end position="91"/>
    </location>
</feature>
<reference evidence="3 5" key="2">
    <citation type="submission" date="2020-08" db="EMBL/GenBank/DDBJ databases">
        <title>Genomic Encyclopedia of Type Strains, Phase IV (KMG-IV): sequencing the most valuable type-strain genomes for metagenomic binning, comparative biology and taxonomic classification.</title>
        <authorList>
            <person name="Goeker M."/>
        </authorList>
    </citation>
    <scope>NUCLEOTIDE SEQUENCE [LARGE SCALE GENOMIC DNA]</scope>
    <source>
        <strain evidence="3 5">DSM 10368</strain>
    </source>
</reference>
<evidence type="ECO:0000256" key="1">
    <source>
        <dbReference type="SAM" id="MobiDB-lite"/>
    </source>
</evidence>
<evidence type="ECO:0000313" key="5">
    <source>
        <dbReference type="Proteomes" id="UP000577697"/>
    </source>
</evidence>
<evidence type="ECO:0000313" key="4">
    <source>
        <dbReference type="Proteomes" id="UP000075755"/>
    </source>
</evidence>
<keyword evidence="2" id="KW-0614">Plasmid</keyword>
<protein>
    <submittedName>
        <fullName evidence="2">Uncharacterized protein</fullName>
    </submittedName>
</protein>
<dbReference type="KEGG" id="aak:AA2016_6472"/>
<dbReference type="AlphaFoldDB" id="A0AAC8YVR6"/>
<reference evidence="2 4" key="1">
    <citation type="submission" date="2016-03" db="EMBL/GenBank/DDBJ databases">
        <title>Complete genome of Aminobacter aminovorans KCTC 2477.</title>
        <authorList>
            <person name="Kim K.M."/>
        </authorList>
    </citation>
    <scope>NUCLEOTIDE SEQUENCE [LARGE SCALE GENOMIC DNA]</scope>
    <source>
        <strain evidence="2 4">KCTC 2477</strain>
        <plasmid evidence="2 4">pAA03</plasmid>
    </source>
</reference>
<name>A0AAC8YVR6_AMIAI</name>
<dbReference type="RefSeq" id="WP_157097306.1">
    <property type="nucleotide sequence ID" value="NZ_CP015008.1"/>
</dbReference>
<feature type="region of interest" description="Disordered" evidence="1">
    <location>
        <begin position="75"/>
        <end position="96"/>
    </location>
</feature>
<organism evidence="2 4">
    <name type="scientific">Aminobacter aminovorans</name>
    <name type="common">Chelatobacter heintzii</name>
    <dbReference type="NCBI Taxonomy" id="83263"/>
    <lineage>
        <taxon>Bacteria</taxon>
        <taxon>Pseudomonadati</taxon>
        <taxon>Pseudomonadota</taxon>
        <taxon>Alphaproteobacteria</taxon>
        <taxon>Hyphomicrobiales</taxon>
        <taxon>Phyllobacteriaceae</taxon>
        <taxon>Aminobacter</taxon>
    </lineage>
</organism>
<proteinExistence type="predicted"/>
<feature type="region of interest" description="Disordered" evidence="1">
    <location>
        <begin position="111"/>
        <end position="130"/>
    </location>
</feature>
<dbReference type="EMBL" id="CP015008">
    <property type="protein sequence ID" value="AMS45367.1"/>
    <property type="molecule type" value="Genomic_DNA"/>
</dbReference>
<dbReference type="Proteomes" id="UP000075755">
    <property type="component" value="Plasmid pAA03"/>
</dbReference>
<evidence type="ECO:0000313" key="2">
    <source>
        <dbReference type="EMBL" id="AMS45367.1"/>
    </source>
</evidence>
<dbReference type="Proteomes" id="UP000577697">
    <property type="component" value="Unassembled WGS sequence"/>
</dbReference>
<evidence type="ECO:0000313" key="3">
    <source>
        <dbReference type="EMBL" id="MBB3708844.1"/>
    </source>
</evidence>